<sequence>MSSKYCLVVKSGRTSSIISGLTGPAVCKYSLITSLIPLFTYLLLASNSPLPVKFSAPVNLAANLLPNVDFPVLPCPIKATAIGTSSLCLLLSAKSYKSLTLQIKGASYKYNKNPNVCHPSPDNLYVSYSLYNITE</sequence>
<evidence type="ECO:0000313" key="2">
    <source>
        <dbReference type="Proteomes" id="UP000003074"/>
    </source>
</evidence>
<reference evidence="1 2" key="1">
    <citation type="journal article" date="2011" name="J. Bacteriol.">
        <title>Genome Sequence of Lactobacillus salivarius GJ-24, a Probiotic Strain Isolated from Healthy Adult Intestine.</title>
        <authorList>
            <person name="Cho Y.J."/>
            <person name="Choi J.K."/>
            <person name="Kim J.H."/>
            <person name="Lim Y.S."/>
            <person name="Ham J.S."/>
            <person name="Kang D.K."/>
            <person name="Chun J."/>
            <person name="Paik H.D."/>
            <person name="Kim G.B."/>
        </authorList>
    </citation>
    <scope>NUCLEOTIDE SEQUENCE [LARGE SCALE GENOMIC DNA]</scope>
    <source>
        <strain evidence="1 2">GJ-24</strain>
    </source>
</reference>
<protein>
    <submittedName>
        <fullName evidence="1">Uncharacterized protein</fullName>
    </submittedName>
</protein>
<dbReference type="EMBL" id="AFOI01000009">
    <property type="protein sequence ID" value="EGM49702.1"/>
    <property type="molecule type" value="Genomic_DNA"/>
</dbReference>
<evidence type="ECO:0000313" key="1">
    <source>
        <dbReference type="EMBL" id="EGM49702.1"/>
    </source>
</evidence>
<proteinExistence type="predicted"/>
<name>F7QWR9_9LACO</name>
<organism evidence="1 2">
    <name type="scientific">Ligilactobacillus salivarius GJ-24</name>
    <dbReference type="NCBI Taxonomy" id="1041521"/>
    <lineage>
        <taxon>Bacteria</taxon>
        <taxon>Bacillati</taxon>
        <taxon>Bacillota</taxon>
        <taxon>Bacilli</taxon>
        <taxon>Lactobacillales</taxon>
        <taxon>Lactobacillaceae</taxon>
        <taxon>Ligilactobacillus</taxon>
    </lineage>
</organism>
<dbReference type="PATRIC" id="fig|1041521.3.peg.1780"/>
<accession>F7QWR9</accession>
<dbReference type="AlphaFoldDB" id="F7QWR9"/>
<dbReference type="Proteomes" id="UP000003074">
    <property type="component" value="Unassembled WGS sequence"/>
</dbReference>
<gene>
    <name evidence="1" type="ORF">LSGJ_01763</name>
</gene>
<comment type="caution">
    <text evidence="1">The sequence shown here is derived from an EMBL/GenBank/DDBJ whole genome shotgun (WGS) entry which is preliminary data.</text>
</comment>